<evidence type="ECO:0000313" key="2">
    <source>
        <dbReference type="Proteomes" id="UP000198507"/>
    </source>
</evidence>
<name>A0A1H9ZU92_9ACTN</name>
<sequence length="45" mass="4336">MSVVGPGRCAALEAPAAAAERSTLGPPAGVMWAAACTGVALLPRS</sequence>
<dbReference type="AlphaFoldDB" id="A0A1H9ZU92"/>
<protein>
    <submittedName>
        <fullName evidence="1">Uncharacterized protein</fullName>
    </submittedName>
</protein>
<evidence type="ECO:0000313" key="1">
    <source>
        <dbReference type="EMBL" id="SES85324.1"/>
    </source>
</evidence>
<keyword evidence="2" id="KW-1185">Reference proteome</keyword>
<dbReference type="Proteomes" id="UP000198507">
    <property type="component" value="Unassembled WGS sequence"/>
</dbReference>
<gene>
    <name evidence="1" type="ORF">SAMN04488546_0782</name>
</gene>
<dbReference type="RefSeq" id="WP_175486342.1">
    <property type="nucleotide sequence ID" value="NZ_FOIE01000001.1"/>
</dbReference>
<reference evidence="2" key="1">
    <citation type="submission" date="2016-10" db="EMBL/GenBank/DDBJ databases">
        <authorList>
            <person name="Varghese N."/>
            <person name="Submissions S."/>
        </authorList>
    </citation>
    <scope>NUCLEOTIDE SEQUENCE [LARGE SCALE GENOMIC DNA]</scope>
    <source>
        <strain evidence="2">DSM 44209</strain>
    </source>
</reference>
<dbReference type="EMBL" id="FOIE01000001">
    <property type="protein sequence ID" value="SES85324.1"/>
    <property type="molecule type" value="Genomic_DNA"/>
</dbReference>
<proteinExistence type="predicted"/>
<accession>A0A1H9ZU92</accession>
<organism evidence="1 2">
    <name type="scientific">Geodermatophilus poikilotrophus</name>
    <dbReference type="NCBI Taxonomy" id="1333667"/>
    <lineage>
        <taxon>Bacteria</taxon>
        <taxon>Bacillati</taxon>
        <taxon>Actinomycetota</taxon>
        <taxon>Actinomycetes</taxon>
        <taxon>Geodermatophilales</taxon>
        <taxon>Geodermatophilaceae</taxon>
        <taxon>Geodermatophilus</taxon>
    </lineage>
</organism>